<dbReference type="Gene3D" id="3.40.30.10">
    <property type="entry name" value="Glutaredoxin"/>
    <property type="match status" value="1"/>
</dbReference>
<dbReference type="InterPro" id="IPR013766">
    <property type="entry name" value="Thioredoxin_domain"/>
</dbReference>
<dbReference type="SMART" id="SM01179">
    <property type="entry name" value="DUF862"/>
    <property type="match status" value="1"/>
</dbReference>
<evidence type="ECO:0000313" key="9">
    <source>
        <dbReference type="Proteomes" id="UP001375240"/>
    </source>
</evidence>
<proteinExistence type="inferred from homology"/>
<dbReference type="Pfam" id="PF00085">
    <property type="entry name" value="Thioredoxin"/>
    <property type="match status" value="1"/>
</dbReference>
<dbReference type="InterPro" id="IPR008580">
    <property type="entry name" value="PPPDE_dom"/>
</dbReference>
<evidence type="ECO:0008006" key="10">
    <source>
        <dbReference type="Google" id="ProtNLM"/>
    </source>
</evidence>
<dbReference type="EMBL" id="JAVHNQ010000004">
    <property type="protein sequence ID" value="KAK6350145.1"/>
    <property type="molecule type" value="Genomic_DNA"/>
</dbReference>
<gene>
    <name evidence="8" type="ORF">TWF696_006390</name>
</gene>
<dbReference type="Pfam" id="PF05903">
    <property type="entry name" value="Peptidase_C97"/>
    <property type="match status" value="1"/>
</dbReference>
<dbReference type="Gene3D" id="3.90.1720.30">
    <property type="entry name" value="PPPDE domains"/>
    <property type="match status" value="1"/>
</dbReference>
<protein>
    <recommendedName>
        <fullName evidence="10">Thioredoxin</fullName>
    </recommendedName>
</protein>
<dbReference type="InterPro" id="IPR011989">
    <property type="entry name" value="ARM-like"/>
</dbReference>
<dbReference type="PROSITE" id="PS51396">
    <property type="entry name" value="PUL"/>
    <property type="match status" value="1"/>
</dbReference>
<evidence type="ECO:0000259" key="6">
    <source>
        <dbReference type="PROSITE" id="PS51396"/>
    </source>
</evidence>
<dbReference type="PROSITE" id="PS51858">
    <property type="entry name" value="PPPDE"/>
    <property type="match status" value="1"/>
</dbReference>
<feature type="domain" description="Thioredoxin" evidence="5">
    <location>
        <begin position="150"/>
        <end position="319"/>
    </location>
</feature>
<keyword evidence="2" id="KW-0645">Protease</keyword>
<dbReference type="InterPro" id="IPR017937">
    <property type="entry name" value="Thioredoxin_CS"/>
</dbReference>
<dbReference type="GO" id="GO:0008233">
    <property type="term" value="F:peptidase activity"/>
    <property type="evidence" value="ECO:0007669"/>
    <property type="project" value="UniProtKB-KW"/>
</dbReference>
<evidence type="ECO:0000259" key="5">
    <source>
        <dbReference type="PROSITE" id="PS51352"/>
    </source>
</evidence>
<dbReference type="PROSITE" id="PS51352">
    <property type="entry name" value="THIOREDOXIN_2"/>
    <property type="match status" value="1"/>
</dbReference>
<dbReference type="InterPro" id="IPR042266">
    <property type="entry name" value="PPPDE_sf"/>
</dbReference>
<dbReference type="GO" id="GO:0006508">
    <property type="term" value="P:proteolysis"/>
    <property type="evidence" value="ECO:0007669"/>
    <property type="project" value="UniProtKB-KW"/>
</dbReference>
<organism evidence="8 9">
    <name type="scientific">Orbilia brochopaga</name>
    <dbReference type="NCBI Taxonomy" id="3140254"/>
    <lineage>
        <taxon>Eukaryota</taxon>
        <taxon>Fungi</taxon>
        <taxon>Dikarya</taxon>
        <taxon>Ascomycota</taxon>
        <taxon>Pezizomycotina</taxon>
        <taxon>Orbiliomycetes</taxon>
        <taxon>Orbiliales</taxon>
        <taxon>Orbiliaceae</taxon>
        <taxon>Orbilia</taxon>
    </lineage>
</organism>
<dbReference type="GO" id="GO:0070646">
    <property type="term" value="P:protein modification by small protein removal"/>
    <property type="evidence" value="ECO:0007669"/>
    <property type="project" value="TreeGrafter"/>
</dbReference>
<dbReference type="CDD" id="cd02947">
    <property type="entry name" value="TRX_family"/>
    <property type="match status" value="1"/>
</dbReference>
<dbReference type="PROSITE" id="PS00194">
    <property type="entry name" value="THIOREDOXIN_1"/>
    <property type="match status" value="1"/>
</dbReference>
<feature type="region of interest" description="Disordered" evidence="4">
    <location>
        <begin position="154"/>
        <end position="173"/>
    </location>
</feature>
<evidence type="ECO:0000256" key="2">
    <source>
        <dbReference type="ARBA" id="ARBA00022670"/>
    </source>
</evidence>
<keyword evidence="9" id="KW-1185">Reference proteome</keyword>
<reference evidence="8 9" key="1">
    <citation type="submission" date="2019-10" db="EMBL/GenBank/DDBJ databases">
        <authorList>
            <person name="Palmer J.M."/>
        </authorList>
    </citation>
    <scope>NUCLEOTIDE SEQUENCE [LARGE SCALE GENOMIC DNA]</scope>
    <source>
        <strain evidence="8 9">TWF696</strain>
    </source>
</reference>
<evidence type="ECO:0000313" key="8">
    <source>
        <dbReference type="EMBL" id="KAK6350145.1"/>
    </source>
</evidence>
<dbReference type="Gene3D" id="1.25.10.10">
    <property type="entry name" value="Leucine-rich Repeat Variant"/>
    <property type="match status" value="1"/>
</dbReference>
<comment type="caution">
    <text evidence="8">The sequence shown here is derived from an EMBL/GenBank/DDBJ whole genome shotgun (WGS) entry which is preliminary data.</text>
</comment>
<feature type="domain" description="PUL" evidence="6">
    <location>
        <begin position="314"/>
        <end position="592"/>
    </location>
</feature>
<comment type="similarity">
    <text evidence="1">Belongs to the DeSI family.</text>
</comment>
<dbReference type="PANTHER" id="PTHR12378">
    <property type="entry name" value="DESUMOYLATING ISOPEPTIDASE"/>
    <property type="match status" value="1"/>
</dbReference>
<evidence type="ECO:0000256" key="1">
    <source>
        <dbReference type="ARBA" id="ARBA00008140"/>
    </source>
</evidence>
<evidence type="ECO:0000256" key="3">
    <source>
        <dbReference type="ARBA" id="ARBA00022801"/>
    </source>
</evidence>
<dbReference type="Proteomes" id="UP001375240">
    <property type="component" value="Unassembled WGS sequence"/>
</dbReference>
<sequence>MASGEERLVQLYVYDLSKGLARMYSQALLGRQVDAVYHTSIVIDGVEIYYGAGIQRSYPGNTHHGAPEEVLELGYTALPADVVAEYLESMKEIYAPESYDLFMHNCNNFTDDFATFLVGQGIPKHITSLPADVLSTPFGQMLRPTIDAAMRPITTAPSLDEPPSRPSDPPLLSLASTSNGVNGNLSQQHAGVWVAHTLADYDRLMASAANKGAVVFFTSATCPPCRVVYPHFEQLAEESAGKLIFIKVDVSKSYDIGSKYQIRATPTFHSYIRGEKFDEWTGGHPGTLKANVNMLMNATYPPHPHESLKLPVFISSASQPPVTYPRQLPMDKVLAKLGKVGTEAPVVAMKDFIATKQSKGAIEARVPDLHKWSAFLQSSFTSLPPETLFPLVDIFRLSLVDPRVSAFYAEETGHASIQALLNTALSDEKGIYQLRLVTLHAICNLFSTPLFPPHLVKAPLVALVIALVTGCLLDETHPQLRVAAATLIFNIAAYNQKVRTESSPGAVAGRVDALSDDDQIQLLATLVEAVDREQESAEALRGLVLSLGLIVYGARIDGEVLELVGVLEAARIVGEKGKKAEKKVLGDEGARLCKEVGEELLAKGNRKP</sequence>
<name>A0AAV9UW61_9PEZI</name>
<evidence type="ECO:0000256" key="4">
    <source>
        <dbReference type="SAM" id="MobiDB-lite"/>
    </source>
</evidence>
<feature type="domain" description="PPPDE" evidence="7">
    <location>
        <begin position="7"/>
        <end position="147"/>
    </location>
</feature>
<dbReference type="AlphaFoldDB" id="A0AAV9UW61"/>
<dbReference type="Pfam" id="PF08324">
    <property type="entry name" value="PUL"/>
    <property type="match status" value="1"/>
</dbReference>
<dbReference type="InterPro" id="IPR013535">
    <property type="entry name" value="PUL_dom"/>
</dbReference>
<accession>A0AAV9UW61</accession>
<evidence type="ECO:0000259" key="7">
    <source>
        <dbReference type="PROSITE" id="PS51858"/>
    </source>
</evidence>
<dbReference type="InterPro" id="IPR036249">
    <property type="entry name" value="Thioredoxin-like_sf"/>
</dbReference>
<dbReference type="PANTHER" id="PTHR12378:SF7">
    <property type="entry name" value="DESUMOYLATING ISOPEPTIDASE 1"/>
    <property type="match status" value="1"/>
</dbReference>
<keyword evidence="3" id="KW-0378">Hydrolase</keyword>
<dbReference type="SUPFAM" id="SSF52833">
    <property type="entry name" value="Thioredoxin-like"/>
    <property type="match status" value="1"/>
</dbReference>